<protein>
    <submittedName>
        <fullName evidence="3">Myo-inositol-1(Or 4)-monophosphatase</fullName>
    </submittedName>
</protein>
<dbReference type="OrthoDB" id="9785695at2"/>
<evidence type="ECO:0000313" key="3">
    <source>
        <dbReference type="EMBL" id="SEI72349.1"/>
    </source>
</evidence>
<sequence>MQPIIQLALRAAREAVEPFLQMRERLDPTHDQASLAQVLTRISERAETLIARQLQRAYPEYGIQGHFVKHASKPEAPVWRLCAEHGMDNFAHGLNTCALSITLLKQGRAEHTVVINPITGDEYTASRGYGMQANGKRGRVPQHWTLEQARIALPLPNASWRSQYLGEYIRVLQGLGPDLGAHINSGCNLIDIAAVACGQLDAVCILGIEDEDLEPGALLLKEAGALVGNLQGAPKVETQLIAASPKAFKSLVQRLKA</sequence>
<dbReference type="InterPro" id="IPR000760">
    <property type="entry name" value="Inositol_monophosphatase-like"/>
</dbReference>
<comment type="similarity">
    <text evidence="1">Belongs to the inositol monophosphatase superfamily.</text>
</comment>
<dbReference type="GO" id="GO:0046872">
    <property type="term" value="F:metal ion binding"/>
    <property type="evidence" value="ECO:0007669"/>
    <property type="project" value="UniProtKB-KW"/>
</dbReference>
<evidence type="ECO:0000256" key="1">
    <source>
        <dbReference type="ARBA" id="ARBA00009759"/>
    </source>
</evidence>
<feature type="binding site" evidence="2">
    <location>
        <position position="212"/>
    </location>
    <ligand>
        <name>Mg(2+)</name>
        <dbReference type="ChEBI" id="CHEBI:18420"/>
        <label>1</label>
        <note>catalytic</note>
    </ligand>
</feature>
<dbReference type="EMBL" id="FNYH01000008">
    <property type="protein sequence ID" value="SEI72349.1"/>
    <property type="molecule type" value="Genomic_DNA"/>
</dbReference>
<keyword evidence="2" id="KW-0460">Magnesium</keyword>
<dbReference type="GO" id="GO:0008934">
    <property type="term" value="F:inositol monophosphate 1-phosphatase activity"/>
    <property type="evidence" value="ECO:0007669"/>
    <property type="project" value="TreeGrafter"/>
</dbReference>
<dbReference type="RefSeq" id="WP_093310322.1">
    <property type="nucleotide sequence ID" value="NZ_FNYH01000008.1"/>
</dbReference>
<dbReference type="PANTHER" id="PTHR20854:SF4">
    <property type="entry name" value="INOSITOL-1-MONOPHOSPHATASE-RELATED"/>
    <property type="match status" value="1"/>
</dbReference>
<dbReference type="Gene3D" id="3.30.540.10">
    <property type="entry name" value="Fructose-1,6-Bisphosphatase, subunit A, domain 1"/>
    <property type="match status" value="1"/>
</dbReference>
<accession>A0A1H6SWM9</accession>
<keyword evidence="2" id="KW-0479">Metal-binding</keyword>
<evidence type="ECO:0000256" key="2">
    <source>
        <dbReference type="PIRSR" id="PIRSR600760-2"/>
    </source>
</evidence>
<dbReference type="Proteomes" id="UP000242999">
    <property type="component" value="Unassembled WGS sequence"/>
</dbReference>
<keyword evidence="4" id="KW-1185">Reference proteome</keyword>
<evidence type="ECO:0000313" key="4">
    <source>
        <dbReference type="Proteomes" id="UP000242999"/>
    </source>
</evidence>
<dbReference type="PANTHER" id="PTHR20854">
    <property type="entry name" value="INOSITOL MONOPHOSPHATASE"/>
    <property type="match status" value="1"/>
</dbReference>
<dbReference type="SUPFAM" id="SSF56655">
    <property type="entry name" value="Carbohydrate phosphatase"/>
    <property type="match status" value="1"/>
</dbReference>
<dbReference type="Pfam" id="PF00459">
    <property type="entry name" value="Inositol_P"/>
    <property type="match status" value="1"/>
</dbReference>
<name>A0A1H6SWM9_9GAMM</name>
<reference evidence="4" key="1">
    <citation type="submission" date="2016-10" db="EMBL/GenBank/DDBJ databases">
        <authorList>
            <person name="Varghese N."/>
            <person name="Submissions S."/>
        </authorList>
    </citation>
    <scope>NUCLEOTIDE SEQUENCE [LARGE SCALE GENOMIC DNA]</scope>
    <source>
        <strain evidence="4">DSM 7165</strain>
    </source>
</reference>
<dbReference type="PRINTS" id="PR00377">
    <property type="entry name" value="IMPHPHTASES"/>
</dbReference>
<dbReference type="STRING" id="64971.SAMN05421831_108115"/>
<organism evidence="3 4">
    <name type="scientific">Allopseudospirillum japonicum</name>
    <dbReference type="NCBI Taxonomy" id="64971"/>
    <lineage>
        <taxon>Bacteria</taxon>
        <taxon>Pseudomonadati</taxon>
        <taxon>Pseudomonadota</taxon>
        <taxon>Gammaproteobacteria</taxon>
        <taxon>Oceanospirillales</taxon>
        <taxon>Oceanospirillaceae</taxon>
        <taxon>Allopseudospirillum</taxon>
    </lineage>
</organism>
<dbReference type="GO" id="GO:0007165">
    <property type="term" value="P:signal transduction"/>
    <property type="evidence" value="ECO:0007669"/>
    <property type="project" value="TreeGrafter"/>
</dbReference>
<dbReference type="AlphaFoldDB" id="A0A1H6SWM9"/>
<proteinExistence type="inferred from homology"/>
<dbReference type="Gene3D" id="3.40.190.80">
    <property type="match status" value="1"/>
</dbReference>
<gene>
    <name evidence="3" type="ORF">SAMN05421831_108115</name>
</gene>
<dbReference type="GO" id="GO:0006020">
    <property type="term" value="P:inositol metabolic process"/>
    <property type="evidence" value="ECO:0007669"/>
    <property type="project" value="TreeGrafter"/>
</dbReference>
<comment type="cofactor">
    <cofactor evidence="2">
        <name>Mg(2+)</name>
        <dbReference type="ChEBI" id="CHEBI:18420"/>
    </cofactor>
</comment>